<evidence type="ECO:0000313" key="1">
    <source>
        <dbReference type="EMBL" id="CAI2385184.1"/>
    </source>
</evidence>
<dbReference type="EMBL" id="CAMPGE010027566">
    <property type="protein sequence ID" value="CAI2385184.1"/>
    <property type="molecule type" value="Genomic_DNA"/>
</dbReference>
<organism evidence="1 2">
    <name type="scientific">Euplotes crassus</name>
    <dbReference type="NCBI Taxonomy" id="5936"/>
    <lineage>
        <taxon>Eukaryota</taxon>
        <taxon>Sar</taxon>
        <taxon>Alveolata</taxon>
        <taxon>Ciliophora</taxon>
        <taxon>Intramacronucleata</taxon>
        <taxon>Spirotrichea</taxon>
        <taxon>Hypotrichia</taxon>
        <taxon>Euplotida</taxon>
        <taxon>Euplotidae</taxon>
        <taxon>Moneuplotes</taxon>
    </lineage>
</organism>
<gene>
    <name evidence="1" type="ORF">ECRASSUSDP1_LOCUS26732</name>
</gene>
<protein>
    <submittedName>
        <fullName evidence="1">Uncharacterized protein</fullName>
    </submittedName>
</protein>
<reference evidence="1" key="1">
    <citation type="submission" date="2023-07" db="EMBL/GenBank/DDBJ databases">
        <authorList>
            <consortium name="AG Swart"/>
            <person name="Singh M."/>
            <person name="Singh A."/>
            <person name="Seah K."/>
            <person name="Emmerich C."/>
        </authorList>
    </citation>
    <scope>NUCLEOTIDE SEQUENCE</scope>
    <source>
        <strain evidence="1">DP1</strain>
    </source>
</reference>
<accession>A0AAD1Y625</accession>
<evidence type="ECO:0000313" key="2">
    <source>
        <dbReference type="Proteomes" id="UP001295684"/>
    </source>
</evidence>
<proteinExistence type="predicted"/>
<dbReference type="Proteomes" id="UP001295684">
    <property type="component" value="Unassembled WGS sequence"/>
</dbReference>
<name>A0AAD1Y625_EUPCR</name>
<dbReference type="AlphaFoldDB" id="A0AAD1Y625"/>
<keyword evidence="2" id="KW-1185">Reference proteome</keyword>
<comment type="caution">
    <text evidence="1">The sequence shown here is derived from an EMBL/GenBank/DDBJ whole genome shotgun (WGS) entry which is preliminary data.</text>
</comment>
<sequence>MGCEVPDWIIDNLVKNLDYHNEELCDRVIRSYQFDFSRNIKNGPSFEEQVCKNNLNDLGVFNEVPCIYSPETAHIMINEFKKFMAINATLIAIKDDNAFSGDQTKLQKEFINGVNYYRSELVAPLHIDRIWKMLILHSQTYFEYCIELCGGYIDRIEPDIHNDAEISQKLDQTYKKFWEFHDAIETYPYFEKFPNPFNMDFKSNTDFYKYGCYDKAVTLSGPTSIFTLTENIDKLFDELDANNMTKPLAIILADKIDAMITCDYEITEEMFKIDCKDENTQILFEELLQLHFPEKVLQNFKFYCSLSDEVSMAIYLYYLKYLVIATLNDYNVSPSYWVDQLWHAHMGHTKHYRDTCLFIKDFVETRMSHLGISPREFIAHEPGDDTSETKQRLAEKENFTQQLYEIHFGDSPESNFILEYPSSPPETMTVNIIGLLTTRYLRKDPLSPLNELNQSITHDSSYLKSFLTKYLTKTLPAPDSYDFDNCDLNHQIIRFRTRMEKYSSLAGIGQQGWRKRYPDDRFEWSSEEGRGLGKEFGVEDEQMVFSPKGMIFISNIHSPITNLILVRRFPLPDISMSSSCKGLSYTLANLADGIQSNIDIWPLNISRYGKSMRLYSAKRRAFG</sequence>